<keyword evidence="3" id="KW-0274">FAD</keyword>
<dbReference type="PROSITE" id="PS00862">
    <property type="entry name" value="OX2_COVAL_FAD"/>
    <property type="match status" value="1"/>
</dbReference>
<evidence type="ECO:0000256" key="4">
    <source>
        <dbReference type="ARBA" id="ARBA00023002"/>
    </source>
</evidence>
<dbReference type="InterPro" id="IPR006094">
    <property type="entry name" value="Oxid_FAD_bind_N"/>
</dbReference>
<dbReference type="OrthoDB" id="407275at2759"/>
<dbReference type="GO" id="GO:0071949">
    <property type="term" value="F:FAD binding"/>
    <property type="evidence" value="ECO:0007669"/>
    <property type="project" value="InterPro"/>
</dbReference>
<feature type="domain" description="FAD-binding PCMH-type" evidence="5">
    <location>
        <begin position="59"/>
        <end position="230"/>
    </location>
</feature>
<evidence type="ECO:0000259" key="5">
    <source>
        <dbReference type="PROSITE" id="PS51387"/>
    </source>
</evidence>
<dbReference type="SUPFAM" id="SSF56176">
    <property type="entry name" value="FAD-binding/transporter-associated domain-like"/>
    <property type="match status" value="1"/>
</dbReference>
<dbReference type="InterPro" id="IPR016169">
    <property type="entry name" value="FAD-bd_PCMH_sub2"/>
</dbReference>
<name>A0A9P9DHA6_9HYPO</name>
<dbReference type="PROSITE" id="PS51387">
    <property type="entry name" value="FAD_PCMH"/>
    <property type="match status" value="1"/>
</dbReference>
<organism evidence="6 7">
    <name type="scientific">Dactylonectria estremocensis</name>
    <dbReference type="NCBI Taxonomy" id="1079267"/>
    <lineage>
        <taxon>Eukaryota</taxon>
        <taxon>Fungi</taxon>
        <taxon>Dikarya</taxon>
        <taxon>Ascomycota</taxon>
        <taxon>Pezizomycotina</taxon>
        <taxon>Sordariomycetes</taxon>
        <taxon>Hypocreomycetidae</taxon>
        <taxon>Hypocreales</taxon>
        <taxon>Nectriaceae</taxon>
        <taxon>Dactylonectria</taxon>
    </lineage>
</organism>
<dbReference type="Gene3D" id="3.30.43.10">
    <property type="entry name" value="Uridine Diphospho-n-acetylenolpyruvylglucosamine Reductase, domain 2"/>
    <property type="match status" value="1"/>
</dbReference>
<evidence type="ECO:0000313" key="6">
    <source>
        <dbReference type="EMBL" id="KAH7118646.1"/>
    </source>
</evidence>
<comment type="caution">
    <text evidence="6">The sequence shown here is derived from an EMBL/GenBank/DDBJ whole genome shotgun (WGS) entry which is preliminary data.</text>
</comment>
<keyword evidence="7" id="KW-1185">Reference proteome</keyword>
<keyword evidence="2" id="KW-0285">Flavoprotein</keyword>
<evidence type="ECO:0000256" key="1">
    <source>
        <dbReference type="ARBA" id="ARBA00005466"/>
    </source>
</evidence>
<proteinExistence type="inferred from homology"/>
<keyword evidence="4" id="KW-0560">Oxidoreductase</keyword>
<evidence type="ECO:0000313" key="7">
    <source>
        <dbReference type="Proteomes" id="UP000717696"/>
    </source>
</evidence>
<dbReference type="Proteomes" id="UP000717696">
    <property type="component" value="Unassembled WGS sequence"/>
</dbReference>
<dbReference type="InterPro" id="IPR006093">
    <property type="entry name" value="Oxy_OxRdtase_FAD_BS"/>
</dbReference>
<dbReference type="Pfam" id="PF01565">
    <property type="entry name" value="FAD_binding_4"/>
    <property type="match status" value="1"/>
</dbReference>
<dbReference type="InterPro" id="IPR036318">
    <property type="entry name" value="FAD-bd_PCMH-like_sf"/>
</dbReference>
<dbReference type="PANTHER" id="PTHR42973">
    <property type="entry name" value="BINDING OXIDOREDUCTASE, PUTATIVE (AFU_ORTHOLOGUE AFUA_1G17690)-RELATED"/>
    <property type="match status" value="1"/>
</dbReference>
<dbReference type="InterPro" id="IPR016167">
    <property type="entry name" value="FAD-bd_PCMH_sub1"/>
</dbReference>
<sequence length="479" mass="51559">MAQPYPPPSLDSFEGSSRETVEADAPPLVSLLDKQPSLSIFTRSTPGFEEIRQTCNSTVTTQPLAIVRPRTETDVSVVISHCSVHSPRIPLVVRGGGHDMWGRSLVEDGVVVDLRALNHVEVAGDRTVARIGGGITGGALIKRLETLGLATPTGFCTGVGYAGWALGGGYGVLQGKYGLGCDQILAARMVTASGDVVDTNDDPELLWALRGAGNGNFGAVVELTIKVYPCPSMLGGYLGYSLTDATKVFAKFQESILEEFPDEFSGDFLCGYVPGLGHSVLMMYTWVQDDHNLSKAKAHLEKFQTIGDVLLNTVAETTPYGFACSLDPVTAVFLPYHFRTRTVKSITPELVKIFQDIEGPIGPSHIISHNAHGAAIKPDPGSCFPNRRPHIVFGIGAAPSPPHGPGSSEMDAARAYSDSMATAIKDRGLALESAYMNFSPPEECDTQLFYGKEVMERLKALKRKYDSQNIFFKGYPTLV</sequence>
<gene>
    <name evidence="6" type="ORF">B0J13DRAFT_569483</name>
</gene>
<evidence type="ECO:0000256" key="2">
    <source>
        <dbReference type="ARBA" id="ARBA00022630"/>
    </source>
</evidence>
<dbReference type="Gene3D" id="3.30.465.10">
    <property type="match status" value="1"/>
</dbReference>
<dbReference type="InterPro" id="IPR050416">
    <property type="entry name" value="FAD-linked_Oxidoreductase"/>
</dbReference>
<accession>A0A9P9DHA6</accession>
<dbReference type="Gene3D" id="3.40.462.20">
    <property type="match status" value="1"/>
</dbReference>
<evidence type="ECO:0000256" key="3">
    <source>
        <dbReference type="ARBA" id="ARBA00022827"/>
    </source>
</evidence>
<comment type="similarity">
    <text evidence="1">Belongs to the oxygen-dependent FAD-linked oxidoreductase family.</text>
</comment>
<reference evidence="6" key="1">
    <citation type="journal article" date="2021" name="Nat. Commun.">
        <title>Genetic determinants of endophytism in the Arabidopsis root mycobiome.</title>
        <authorList>
            <person name="Mesny F."/>
            <person name="Miyauchi S."/>
            <person name="Thiergart T."/>
            <person name="Pickel B."/>
            <person name="Atanasova L."/>
            <person name="Karlsson M."/>
            <person name="Huettel B."/>
            <person name="Barry K.W."/>
            <person name="Haridas S."/>
            <person name="Chen C."/>
            <person name="Bauer D."/>
            <person name="Andreopoulos W."/>
            <person name="Pangilinan J."/>
            <person name="LaButti K."/>
            <person name="Riley R."/>
            <person name="Lipzen A."/>
            <person name="Clum A."/>
            <person name="Drula E."/>
            <person name="Henrissat B."/>
            <person name="Kohler A."/>
            <person name="Grigoriev I.V."/>
            <person name="Martin F.M."/>
            <person name="Hacquard S."/>
        </authorList>
    </citation>
    <scope>NUCLEOTIDE SEQUENCE</scope>
    <source>
        <strain evidence="6">MPI-CAGE-AT-0021</strain>
    </source>
</reference>
<protein>
    <submittedName>
        <fullName evidence="6">Oxidoreductase</fullName>
    </submittedName>
</protein>
<dbReference type="PANTHER" id="PTHR42973:SF7">
    <property type="entry name" value="FAD-BINDING PCMH-TYPE DOMAIN-CONTAINING PROTEIN"/>
    <property type="match status" value="1"/>
</dbReference>
<dbReference type="AlphaFoldDB" id="A0A9P9DHA6"/>
<dbReference type="GO" id="GO:0016491">
    <property type="term" value="F:oxidoreductase activity"/>
    <property type="evidence" value="ECO:0007669"/>
    <property type="project" value="UniProtKB-KW"/>
</dbReference>
<dbReference type="EMBL" id="JAGMUU010000031">
    <property type="protein sequence ID" value="KAH7118646.1"/>
    <property type="molecule type" value="Genomic_DNA"/>
</dbReference>
<dbReference type="InterPro" id="IPR016166">
    <property type="entry name" value="FAD-bd_PCMH"/>
</dbReference>